<gene>
    <name evidence="1" type="ORF">DW839_18045</name>
</gene>
<proteinExistence type="predicted"/>
<dbReference type="Proteomes" id="UP000283975">
    <property type="component" value="Unassembled WGS sequence"/>
</dbReference>
<evidence type="ECO:0000313" key="2">
    <source>
        <dbReference type="Proteomes" id="UP000283975"/>
    </source>
</evidence>
<comment type="caution">
    <text evidence="1">The sequence shown here is derived from an EMBL/GenBank/DDBJ whole genome shotgun (WGS) entry which is preliminary data.</text>
</comment>
<dbReference type="AlphaFoldDB" id="A0A414ASV3"/>
<protein>
    <submittedName>
        <fullName evidence="1">Uncharacterized protein</fullName>
    </submittedName>
</protein>
<accession>A0A414ASV3</accession>
<sequence>MAQTKEELIRESMNSPKIIDPSVKFKIPRSAEQFDPTKHKYKCYCCGKGFNSQQKTNFQKSNSPLFQANDGFLPWCKECTDKYMILLTAFYSNNEEHAIEHFCQQADWVYDIEPLKCAREISSDRSRISNYAAKKNLNVGGRKTYFDSMKYDYENRQHETVQSKDDVKVKELSITASAVDRWGVGFTELDYKNLDEHYRMLKKNNPNADNNQEIFIKSLCSLNMLMIRALQAGDSKEYSSLVGQYSKTFTNAGLKTVEEKDSSNDEAIGVTLGIISQFTPEEFYMDKKLYDDWDKLGDYIDRHITRPIENIITGSTTRDKEYYVPDIENEDIDDELGDLDE</sequence>
<name>A0A414ASV3_9FIRM</name>
<evidence type="ECO:0000313" key="1">
    <source>
        <dbReference type="EMBL" id="RHC54609.1"/>
    </source>
</evidence>
<organism evidence="1 2">
    <name type="scientific">Enterocloster bolteae</name>
    <dbReference type="NCBI Taxonomy" id="208479"/>
    <lineage>
        <taxon>Bacteria</taxon>
        <taxon>Bacillati</taxon>
        <taxon>Bacillota</taxon>
        <taxon>Clostridia</taxon>
        <taxon>Lachnospirales</taxon>
        <taxon>Lachnospiraceae</taxon>
        <taxon>Enterocloster</taxon>
    </lineage>
</organism>
<reference evidence="1 2" key="1">
    <citation type="submission" date="2018-08" db="EMBL/GenBank/DDBJ databases">
        <title>A genome reference for cultivated species of the human gut microbiota.</title>
        <authorList>
            <person name="Zou Y."/>
            <person name="Xue W."/>
            <person name="Luo G."/>
        </authorList>
    </citation>
    <scope>NUCLEOTIDE SEQUENCE [LARGE SCALE GENOMIC DNA]</scope>
    <source>
        <strain evidence="1 2">AM35-14</strain>
    </source>
</reference>
<dbReference type="EMBL" id="QSHZ01000020">
    <property type="protein sequence ID" value="RHC54609.1"/>
    <property type="molecule type" value="Genomic_DNA"/>
</dbReference>